<dbReference type="PANTHER" id="PTHR47894">
    <property type="entry name" value="HTH-TYPE TRANSCRIPTIONAL REGULATOR GADX"/>
    <property type="match status" value="1"/>
</dbReference>
<dbReference type="RefSeq" id="WP_246951860.1">
    <property type="nucleotide sequence ID" value="NZ_JALKII010000005.1"/>
</dbReference>
<dbReference type="PANTHER" id="PTHR47894:SF4">
    <property type="entry name" value="HTH-TYPE TRANSCRIPTIONAL REGULATOR GADX"/>
    <property type="match status" value="1"/>
</dbReference>
<keyword evidence="6" id="KW-1185">Reference proteome</keyword>
<dbReference type="InterPro" id="IPR009057">
    <property type="entry name" value="Homeodomain-like_sf"/>
</dbReference>
<dbReference type="InterPro" id="IPR018060">
    <property type="entry name" value="HTH_AraC"/>
</dbReference>
<evidence type="ECO:0000313" key="5">
    <source>
        <dbReference type="EMBL" id="MCK0537846.1"/>
    </source>
</evidence>
<evidence type="ECO:0000256" key="1">
    <source>
        <dbReference type="ARBA" id="ARBA00023015"/>
    </source>
</evidence>
<dbReference type="SUPFAM" id="SSF46689">
    <property type="entry name" value="Homeodomain-like"/>
    <property type="match status" value="1"/>
</dbReference>
<comment type="caution">
    <text evidence="5">The sequence shown here is derived from an EMBL/GenBank/DDBJ whole genome shotgun (WGS) entry which is preliminary data.</text>
</comment>
<reference evidence="5" key="1">
    <citation type="submission" date="2022-04" db="EMBL/GenBank/DDBJ databases">
        <title>Alcanivorax sp. CY1518 draft genome sequence.</title>
        <authorList>
            <person name="Zhao G."/>
            <person name="An M."/>
        </authorList>
    </citation>
    <scope>NUCLEOTIDE SEQUENCE</scope>
    <source>
        <strain evidence="5">CY1518</strain>
    </source>
</reference>
<dbReference type="SMART" id="SM00342">
    <property type="entry name" value="HTH_ARAC"/>
    <property type="match status" value="1"/>
</dbReference>
<dbReference type="Pfam" id="PF12625">
    <property type="entry name" value="Arabinose_bd"/>
    <property type="match status" value="1"/>
</dbReference>
<gene>
    <name evidence="5" type="ORF">MU846_09000</name>
</gene>
<evidence type="ECO:0000259" key="4">
    <source>
        <dbReference type="PROSITE" id="PS01124"/>
    </source>
</evidence>
<dbReference type="Gene3D" id="1.10.10.60">
    <property type="entry name" value="Homeodomain-like"/>
    <property type="match status" value="1"/>
</dbReference>
<protein>
    <submittedName>
        <fullName evidence="5">AraC family transcriptional regulator</fullName>
    </submittedName>
</protein>
<evidence type="ECO:0000313" key="6">
    <source>
        <dbReference type="Proteomes" id="UP001165524"/>
    </source>
</evidence>
<keyword evidence="2" id="KW-0238">DNA-binding</keyword>
<keyword evidence="1" id="KW-0805">Transcription regulation</keyword>
<dbReference type="PROSITE" id="PS01124">
    <property type="entry name" value="HTH_ARAC_FAMILY_2"/>
    <property type="match status" value="1"/>
</dbReference>
<keyword evidence="3" id="KW-0804">Transcription</keyword>
<dbReference type="Proteomes" id="UP001165524">
    <property type="component" value="Unassembled WGS sequence"/>
</dbReference>
<evidence type="ECO:0000256" key="2">
    <source>
        <dbReference type="ARBA" id="ARBA00023125"/>
    </source>
</evidence>
<name>A0ABT0E7N5_9GAMM</name>
<dbReference type="Pfam" id="PF12833">
    <property type="entry name" value="HTH_18"/>
    <property type="match status" value="1"/>
</dbReference>
<organism evidence="5 6">
    <name type="scientific">Alcanivorax quisquiliarum</name>
    <dbReference type="NCBI Taxonomy" id="2933565"/>
    <lineage>
        <taxon>Bacteria</taxon>
        <taxon>Pseudomonadati</taxon>
        <taxon>Pseudomonadota</taxon>
        <taxon>Gammaproteobacteria</taxon>
        <taxon>Oceanospirillales</taxon>
        <taxon>Alcanivoracaceae</taxon>
        <taxon>Alcanivorax</taxon>
    </lineage>
</organism>
<evidence type="ECO:0000256" key="3">
    <source>
        <dbReference type="ARBA" id="ARBA00023163"/>
    </source>
</evidence>
<sequence>MRYFARSGGLQGFDELVQELGGDPGALLREAGLPATLCSNPDLYVHYPALAQLLTLAAHRCAAPDFGVRLGLRQGLEVLGPLASFLCLQPSIGEAMQLLIRHMDFHAHGVQLTRRLEGDEVVLRLGFAFEAEVDCDQLGALSVLQLLQGLQQVQAVPLPPEGVTLRLPVDETLLRRKAGLQGSLVTGAPFNSLRFPAALLARPVAMSPALRERLTRQWQAEYEAGGLAPQVSRVITTLLPTGECSLAQVAAMIGLHPRTLQQRLKHEQKPYGQLLREARHALACEYLARTDMGITTLALNLGYDDVAAFSRAFHTWAGQSPSEWRQARRPR</sequence>
<feature type="domain" description="HTH araC/xylS-type" evidence="4">
    <location>
        <begin position="229"/>
        <end position="327"/>
    </location>
</feature>
<dbReference type="InterPro" id="IPR032687">
    <property type="entry name" value="AraC-type_N"/>
</dbReference>
<dbReference type="EMBL" id="JALKII010000005">
    <property type="protein sequence ID" value="MCK0537846.1"/>
    <property type="molecule type" value="Genomic_DNA"/>
</dbReference>
<accession>A0ABT0E7N5</accession>
<proteinExistence type="predicted"/>